<gene>
    <name evidence="3" type="ORF">A0U93_02690</name>
</gene>
<dbReference type="SUPFAM" id="SSF47413">
    <property type="entry name" value="lambda repressor-like DNA-binding domains"/>
    <property type="match status" value="1"/>
</dbReference>
<evidence type="ECO:0000256" key="1">
    <source>
        <dbReference type="SAM" id="MobiDB-lite"/>
    </source>
</evidence>
<keyword evidence="2" id="KW-1133">Transmembrane helix</keyword>
<dbReference type="Gene3D" id="1.10.260.40">
    <property type="entry name" value="lambda repressor-like DNA-binding domains"/>
    <property type="match status" value="1"/>
</dbReference>
<dbReference type="PANTHER" id="PTHR34475">
    <property type="match status" value="1"/>
</dbReference>
<dbReference type="Pfam" id="PF13413">
    <property type="entry name" value="HTH_25"/>
    <property type="match status" value="1"/>
</dbReference>
<feature type="region of interest" description="Disordered" evidence="1">
    <location>
        <begin position="179"/>
        <end position="269"/>
    </location>
</feature>
<sequence>MSPVDARPNRLPNRKEGAGASADHHSAIGAELRARREELGWSLPDVANWLRIRETHLTALEAGQTDALPGTAYAVGFIRTYAQALGLDGEDTARRFKREAHGALERKPELTFPQPVSERGVPVGLWVGAGLAVIVATYVGYYHFSGTQFKPIEHVPPATELMPGVTTKGTTSPQIAAVMPDRGNAPPVQPAIPVSKVPASETGNGTPKPAVTPAVAPQQVVTPPMPPAPEPDPAPMPSAASPTQPPETAPQSTPVPNAVPEPSNDDGMTLNASADAWVQVRDQSGNIVLNRVLKAGESWKGDAAHAPYRMTLGNAGGLTLTAGNVTTPPLGRPGAVRKNLVVSPESVRDGSIVSASTPAPAKRPTVTTDQTAPRKPSDDESDRLNARQLDQSSQPR</sequence>
<dbReference type="InterPro" id="IPR010982">
    <property type="entry name" value="Lambda_DNA-bd_dom_sf"/>
</dbReference>
<keyword evidence="2" id="KW-0812">Transmembrane</keyword>
<dbReference type="Pfam" id="PF13464">
    <property type="entry name" value="RodZ_C"/>
    <property type="match status" value="1"/>
</dbReference>
<keyword evidence="2" id="KW-0472">Membrane</keyword>
<dbReference type="InterPro" id="IPR001387">
    <property type="entry name" value="Cro/C1-type_HTH"/>
</dbReference>
<dbReference type="Proteomes" id="UP000188604">
    <property type="component" value="Chromosome"/>
</dbReference>
<protein>
    <submittedName>
        <fullName evidence="3">Uncharacterized protein</fullName>
    </submittedName>
</protein>
<feature type="compositionally biased region" description="Basic and acidic residues" evidence="1">
    <location>
        <begin position="13"/>
        <end position="25"/>
    </location>
</feature>
<dbReference type="GO" id="GO:0003677">
    <property type="term" value="F:DNA binding"/>
    <property type="evidence" value="ECO:0007669"/>
    <property type="project" value="InterPro"/>
</dbReference>
<accession>A0A1U9KMP2</accession>
<feature type="region of interest" description="Disordered" evidence="1">
    <location>
        <begin position="1"/>
        <end position="25"/>
    </location>
</feature>
<feature type="compositionally biased region" description="Basic and acidic residues" evidence="1">
    <location>
        <begin position="375"/>
        <end position="385"/>
    </location>
</feature>
<name>A0A1U9KMP2_9PROT</name>
<dbReference type="InterPro" id="IPR050400">
    <property type="entry name" value="Bact_Cytoskel_RodZ"/>
</dbReference>
<dbReference type="InterPro" id="IPR025194">
    <property type="entry name" value="RodZ-like_C"/>
</dbReference>
<keyword evidence="4" id="KW-1185">Reference proteome</keyword>
<dbReference type="EMBL" id="CP014691">
    <property type="protein sequence ID" value="AQS87028.1"/>
    <property type="molecule type" value="Genomic_DNA"/>
</dbReference>
<evidence type="ECO:0000313" key="3">
    <source>
        <dbReference type="EMBL" id="AQS87028.1"/>
    </source>
</evidence>
<dbReference type="CDD" id="cd00093">
    <property type="entry name" value="HTH_XRE"/>
    <property type="match status" value="1"/>
</dbReference>
<proteinExistence type="predicted"/>
<evidence type="ECO:0000256" key="2">
    <source>
        <dbReference type="SAM" id="Phobius"/>
    </source>
</evidence>
<dbReference type="OrthoDB" id="9790252at2"/>
<feature type="compositionally biased region" description="Low complexity" evidence="1">
    <location>
        <begin position="206"/>
        <end position="222"/>
    </location>
</feature>
<dbReference type="KEGG" id="nch:A0U93_02690"/>
<feature type="region of interest" description="Disordered" evidence="1">
    <location>
        <begin position="343"/>
        <end position="396"/>
    </location>
</feature>
<dbReference type="AlphaFoldDB" id="A0A1U9KMP2"/>
<feature type="compositionally biased region" description="Pro residues" evidence="1">
    <location>
        <begin position="223"/>
        <end position="236"/>
    </location>
</feature>
<evidence type="ECO:0000313" key="4">
    <source>
        <dbReference type="Proteomes" id="UP000188604"/>
    </source>
</evidence>
<dbReference type="PANTHER" id="PTHR34475:SF1">
    <property type="entry name" value="CYTOSKELETON PROTEIN RODZ"/>
    <property type="match status" value="1"/>
</dbReference>
<organism evidence="3 4">
    <name type="scientific">Neoasaia chiangmaiensis</name>
    <dbReference type="NCBI Taxonomy" id="320497"/>
    <lineage>
        <taxon>Bacteria</taxon>
        <taxon>Pseudomonadati</taxon>
        <taxon>Pseudomonadota</taxon>
        <taxon>Alphaproteobacteria</taxon>
        <taxon>Acetobacterales</taxon>
        <taxon>Acetobacteraceae</taxon>
        <taxon>Neoasaia</taxon>
    </lineage>
</organism>
<feature type="transmembrane region" description="Helical" evidence="2">
    <location>
        <begin position="123"/>
        <end position="144"/>
    </location>
</feature>
<dbReference type="STRING" id="320497.A0U93_02690"/>
<reference evidence="3 4" key="1">
    <citation type="submission" date="2016-03" db="EMBL/GenBank/DDBJ databases">
        <title>Acetic acid bacteria sequencing.</title>
        <authorList>
            <person name="Brandt J."/>
            <person name="Jakob F."/>
            <person name="Vogel R.F."/>
        </authorList>
    </citation>
    <scope>NUCLEOTIDE SEQUENCE [LARGE SCALE GENOMIC DNA]</scope>
    <source>
        <strain evidence="3 4">NBRC 101099</strain>
    </source>
</reference>